<accession>A0A401YNA0</accession>
<feature type="compositionally biased region" description="Basic and acidic residues" evidence="1">
    <location>
        <begin position="204"/>
        <end position="215"/>
    </location>
</feature>
<evidence type="ECO:0000313" key="2">
    <source>
        <dbReference type="EMBL" id="GCD96094.1"/>
    </source>
</evidence>
<organism evidence="2 3">
    <name type="scientific">Embleya hyalina</name>
    <dbReference type="NCBI Taxonomy" id="516124"/>
    <lineage>
        <taxon>Bacteria</taxon>
        <taxon>Bacillati</taxon>
        <taxon>Actinomycetota</taxon>
        <taxon>Actinomycetes</taxon>
        <taxon>Kitasatosporales</taxon>
        <taxon>Streptomycetaceae</taxon>
        <taxon>Embleya</taxon>
    </lineage>
</organism>
<feature type="region of interest" description="Disordered" evidence="1">
    <location>
        <begin position="133"/>
        <end position="234"/>
    </location>
</feature>
<protein>
    <submittedName>
        <fullName evidence="2">Uncharacterized protein</fullName>
    </submittedName>
</protein>
<reference evidence="2 3" key="1">
    <citation type="submission" date="2018-12" db="EMBL/GenBank/DDBJ databases">
        <title>Draft genome sequence of Embleya hyalina NBRC 13850T.</title>
        <authorList>
            <person name="Komaki H."/>
            <person name="Hosoyama A."/>
            <person name="Kimura A."/>
            <person name="Ichikawa N."/>
            <person name="Tamura T."/>
        </authorList>
    </citation>
    <scope>NUCLEOTIDE SEQUENCE [LARGE SCALE GENOMIC DNA]</scope>
    <source>
        <strain evidence="2 3">NBRC 13850</strain>
    </source>
</reference>
<comment type="caution">
    <text evidence="2">The sequence shown here is derived from an EMBL/GenBank/DDBJ whole genome shotgun (WGS) entry which is preliminary data.</text>
</comment>
<dbReference type="EMBL" id="BIFH01000019">
    <property type="protein sequence ID" value="GCD96094.1"/>
    <property type="molecule type" value="Genomic_DNA"/>
</dbReference>
<sequence length="255" mass="26353">MAVDALAVARETAHVDVAQHVPHRRAVRCGTCGPIGVAGGGDGDGGFGHVGSSVRAVASRHPTTPAPGPGGLAHRGIDGEHGAERPVLAAGVDHGRRTVLAHDVRGALTARAEAGFGPELRSAVRRPSARLATRIWDRPQDHPHRHDEAGLARARRSPQRGPRPGVTHGSGASGGSRFRLGNLEGSWRSSIGGRRSGSGSRMPRVGDHRSADHRVPPCPRRPVGPLGPVGRAISRDGCTAALGPVRSRDHVGSAA</sequence>
<keyword evidence="3" id="KW-1185">Reference proteome</keyword>
<gene>
    <name evidence="2" type="ORF">EHYA_03778</name>
</gene>
<dbReference type="AlphaFoldDB" id="A0A401YNA0"/>
<proteinExistence type="predicted"/>
<name>A0A401YNA0_9ACTN</name>
<dbReference type="Proteomes" id="UP000286931">
    <property type="component" value="Unassembled WGS sequence"/>
</dbReference>
<evidence type="ECO:0000313" key="3">
    <source>
        <dbReference type="Proteomes" id="UP000286931"/>
    </source>
</evidence>
<evidence type="ECO:0000256" key="1">
    <source>
        <dbReference type="SAM" id="MobiDB-lite"/>
    </source>
</evidence>
<feature type="compositionally biased region" description="Low complexity" evidence="1">
    <location>
        <begin position="185"/>
        <end position="203"/>
    </location>
</feature>
<feature type="compositionally biased region" description="Basic and acidic residues" evidence="1">
    <location>
        <begin position="135"/>
        <end position="150"/>
    </location>
</feature>